<comment type="similarity">
    <text evidence="1">Belongs to the ros/MucR family.</text>
</comment>
<reference evidence="3 4" key="1">
    <citation type="submission" date="2017-11" db="EMBL/GenBank/DDBJ databases">
        <title>Complete genome sequence of Sphingomonas sp. Strain Cra20, a psychrotolerant potential plant growth promoting rhizobacteria.</title>
        <authorList>
            <person name="Luo Y."/>
        </authorList>
    </citation>
    <scope>NUCLEOTIDE SEQUENCE [LARGE SCALE GENOMIC DNA]</scope>
    <source>
        <strain evidence="3 4">Cra20</strain>
    </source>
</reference>
<proteinExistence type="inferred from homology"/>
<evidence type="ECO:0000313" key="3">
    <source>
        <dbReference type="EMBL" id="ATY34157.1"/>
    </source>
</evidence>
<dbReference type="GO" id="GO:0006355">
    <property type="term" value="P:regulation of DNA-templated transcription"/>
    <property type="evidence" value="ECO:0007669"/>
    <property type="project" value="InterPro"/>
</dbReference>
<dbReference type="Proteomes" id="UP000229081">
    <property type="component" value="Chromosome"/>
</dbReference>
<dbReference type="AlphaFoldDB" id="A0A2K8MJW3"/>
<dbReference type="Gene3D" id="1.10.10.1550">
    <property type="entry name" value="ROS/MUCR transcriptional regulator protein"/>
    <property type="match status" value="1"/>
</dbReference>
<dbReference type="GO" id="GO:0008270">
    <property type="term" value="F:zinc ion binding"/>
    <property type="evidence" value="ECO:0007669"/>
    <property type="project" value="InterPro"/>
</dbReference>
<dbReference type="InterPro" id="IPR041920">
    <property type="entry name" value="ROS/MUCR_sf"/>
</dbReference>
<dbReference type="RefSeq" id="WP_100283946.1">
    <property type="nucleotide sequence ID" value="NZ_CP024923.1"/>
</dbReference>
<protein>
    <submittedName>
        <fullName evidence="3">Transcriptional regulator</fullName>
    </submittedName>
</protein>
<evidence type="ECO:0000256" key="1">
    <source>
        <dbReference type="ARBA" id="ARBA00007031"/>
    </source>
</evidence>
<keyword evidence="4" id="KW-1185">Reference proteome</keyword>
<dbReference type="OrthoDB" id="9809693at2"/>
<dbReference type="InterPro" id="IPR008807">
    <property type="entry name" value="ROS_MUCR"/>
</dbReference>
<name>A0A2K8MJW3_9SPHN</name>
<dbReference type="KEGG" id="sphc:CVN68_21170"/>
<sequence>MSEENSLSAVELATELTIAWLGNQNNRVSAEDVPTFLRTMHATVTELAEGAATTDAEDASPVQEFAPAVSVRKSLASRDHILSMIDGKPYRTLRRHLSTHGMTPEDYRRRYNLKPDYPMVAESYSEQRRAMAKKIGLGAKGRAARSQSAPATATPRGRAKSA</sequence>
<feature type="region of interest" description="Disordered" evidence="2">
    <location>
        <begin position="135"/>
        <end position="162"/>
    </location>
</feature>
<dbReference type="EMBL" id="CP024923">
    <property type="protein sequence ID" value="ATY34157.1"/>
    <property type="molecule type" value="Genomic_DNA"/>
</dbReference>
<dbReference type="Pfam" id="PF05443">
    <property type="entry name" value="ROS_MUCR"/>
    <property type="match status" value="1"/>
</dbReference>
<accession>A0A2K8MJW3</accession>
<evidence type="ECO:0000313" key="4">
    <source>
        <dbReference type="Proteomes" id="UP000229081"/>
    </source>
</evidence>
<gene>
    <name evidence="3" type="ORF">CVN68_21170</name>
</gene>
<dbReference type="GO" id="GO:0003677">
    <property type="term" value="F:DNA binding"/>
    <property type="evidence" value="ECO:0007669"/>
    <property type="project" value="InterPro"/>
</dbReference>
<organism evidence="3 4">
    <name type="scientific">Sphingomonas psychrotolerans</name>
    <dbReference type="NCBI Taxonomy" id="1327635"/>
    <lineage>
        <taxon>Bacteria</taxon>
        <taxon>Pseudomonadati</taxon>
        <taxon>Pseudomonadota</taxon>
        <taxon>Alphaproteobacteria</taxon>
        <taxon>Sphingomonadales</taxon>
        <taxon>Sphingomonadaceae</taxon>
        <taxon>Sphingomonas</taxon>
    </lineage>
</organism>
<evidence type="ECO:0000256" key="2">
    <source>
        <dbReference type="SAM" id="MobiDB-lite"/>
    </source>
</evidence>